<dbReference type="Proteomes" id="UP001353858">
    <property type="component" value="Unassembled WGS sequence"/>
</dbReference>
<proteinExistence type="predicted"/>
<feature type="region of interest" description="Disordered" evidence="1">
    <location>
        <begin position="126"/>
        <end position="158"/>
    </location>
</feature>
<name>A0AAN7PM60_9COLE</name>
<feature type="compositionally biased region" description="Polar residues" evidence="1">
    <location>
        <begin position="1333"/>
        <end position="1356"/>
    </location>
</feature>
<feature type="region of interest" description="Disordered" evidence="1">
    <location>
        <begin position="586"/>
        <end position="609"/>
    </location>
</feature>
<organism evidence="2 3">
    <name type="scientific">Aquatica leii</name>
    <dbReference type="NCBI Taxonomy" id="1421715"/>
    <lineage>
        <taxon>Eukaryota</taxon>
        <taxon>Metazoa</taxon>
        <taxon>Ecdysozoa</taxon>
        <taxon>Arthropoda</taxon>
        <taxon>Hexapoda</taxon>
        <taxon>Insecta</taxon>
        <taxon>Pterygota</taxon>
        <taxon>Neoptera</taxon>
        <taxon>Endopterygota</taxon>
        <taxon>Coleoptera</taxon>
        <taxon>Polyphaga</taxon>
        <taxon>Elateriformia</taxon>
        <taxon>Elateroidea</taxon>
        <taxon>Lampyridae</taxon>
        <taxon>Luciolinae</taxon>
        <taxon>Aquatica</taxon>
    </lineage>
</organism>
<evidence type="ECO:0000256" key="1">
    <source>
        <dbReference type="SAM" id="MobiDB-lite"/>
    </source>
</evidence>
<evidence type="ECO:0000313" key="2">
    <source>
        <dbReference type="EMBL" id="KAK4885971.1"/>
    </source>
</evidence>
<reference evidence="3" key="1">
    <citation type="submission" date="2023-01" db="EMBL/GenBank/DDBJ databases">
        <title>Key to firefly adult light organ development and bioluminescence: homeobox transcription factors regulate luciferase expression and transportation to peroxisome.</title>
        <authorList>
            <person name="Fu X."/>
        </authorList>
    </citation>
    <scope>NUCLEOTIDE SEQUENCE [LARGE SCALE GENOMIC DNA]</scope>
</reference>
<feature type="compositionally biased region" description="Basic and acidic residues" evidence="1">
    <location>
        <begin position="1377"/>
        <end position="1393"/>
    </location>
</feature>
<feature type="region of interest" description="Disordered" evidence="1">
    <location>
        <begin position="16"/>
        <end position="38"/>
    </location>
</feature>
<feature type="compositionally biased region" description="Basic and acidic residues" evidence="1">
    <location>
        <begin position="586"/>
        <end position="608"/>
    </location>
</feature>
<feature type="region of interest" description="Disordered" evidence="1">
    <location>
        <begin position="512"/>
        <end position="531"/>
    </location>
</feature>
<feature type="compositionally biased region" description="Polar residues" evidence="1">
    <location>
        <begin position="446"/>
        <end position="464"/>
    </location>
</feature>
<feature type="region of interest" description="Disordered" evidence="1">
    <location>
        <begin position="446"/>
        <end position="481"/>
    </location>
</feature>
<feature type="compositionally biased region" description="Basic and acidic residues" evidence="1">
    <location>
        <begin position="761"/>
        <end position="776"/>
    </location>
</feature>
<feature type="region of interest" description="Disordered" evidence="1">
    <location>
        <begin position="925"/>
        <end position="1138"/>
    </location>
</feature>
<evidence type="ECO:0000313" key="3">
    <source>
        <dbReference type="Proteomes" id="UP001353858"/>
    </source>
</evidence>
<feature type="compositionally biased region" description="Basic and acidic residues" evidence="1">
    <location>
        <begin position="1303"/>
        <end position="1319"/>
    </location>
</feature>
<feature type="compositionally biased region" description="Basic and acidic residues" evidence="1">
    <location>
        <begin position="1129"/>
        <end position="1138"/>
    </location>
</feature>
<feature type="compositionally biased region" description="Low complexity" evidence="1">
    <location>
        <begin position="1207"/>
        <end position="1219"/>
    </location>
</feature>
<feature type="region of interest" description="Disordered" evidence="1">
    <location>
        <begin position="758"/>
        <end position="840"/>
    </location>
</feature>
<feature type="compositionally biased region" description="Basic and acidic residues" evidence="1">
    <location>
        <begin position="132"/>
        <end position="142"/>
    </location>
</feature>
<dbReference type="EMBL" id="JARPUR010000001">
    <property type="protein sequence ID" value="KAK4885971.1"/>
    <property type="molecule type" value="Genomic_DNA"/>
</dbReference>
<sequence length="1448" mass="167366">MSEKYGCLQDERAVARMPDVIRSDSQRSDGSNRPRVSFNRDVHVKRIVPNETSRVAGAITSNGSGHLIPSPVRKSRLPKSKQQLAEEAARVLQEVDKVNCVAKNHGSNPQKFYTLPVRRKQKVTSDFLQSSLDRKSQRRTSEESVGILDSPPKKPPRTFVHYPKTKKTRTSIFNIFKREKDSNELPRKSNLRRAVSDATNLKSKTHSLDHAYNNKTRIESEIEDNSSNLKNNKKQLSPIIEDLQSKDYFSYNKENINFDKQKENVENTSLFTKEKKKEKPQSVTEQLKEYIDEVDTALFNETGTRVNPIKHKKLPEIIVIDVDKAEKITRKKDKSKLKAAVISKKIKSLGYKTKKSPISVRKKNVLKPEGSDQNNLQSQRIKETIDSLQNSQVTKSSVMIHSSQKPVDKLPLTRGLTVDTMVKRLNIDKSSPSPPKTNIMISPTVTVQHNNNQPFSYTRGQSPERNYRSPDGSRSPEEPGSPIIYAHVVCDKSGTTNSTPIKQTIHTAYSNGKKHLPHSDSDEGLGNEENLGFSRKYDTEKTVTHFGDDYLNGNGNQYRYNEDYPITPKLKNGGYNYKENSKTEHKIFIDSSSRGRGDGMDSKRRESLTEPIENGINTFKYNINTISRTDLSARRDLLESRMNRRLEEKHFRQSPPLNGNSYANKYVSESKYYRHGATSPVGYTETYATETKTDKNGNRHTTETHLRKDLSDKNRGNFCYKYNNEPKSLDSQISDYRSSPENVARRLDTTDYKYCHSNKYMSRDEKQRLNKDREQYRSNPEIIQKNYDNYDDQETYHDSLKREKHESRTSTPKHRPERKYFDRTDFDRKDRLGDSGIENDFKRDSAENYRVSRASTQRRDYCNESEDEGFASSLLIASERQHTEDNINNRKSKNGYESDKGYKDDYRNIESMEYKVSKEYKYKDKHEYTPRERSIDDGSHYDPRIDKDFDAENNTLKKKVDKKPPKPEKKSSLEKVKQLFSRDSSKKKKEKERVMVPEENLKARYTQYTGSREHLEPRALKKNVTETKSSYDYSNRRRLSTPSPSPTREVQRNPKSEVSHGSWFKSLDRLSRKKSKKDENLRNEEDMAPKPTPTKNLRFFGDTDVESNDSLRRKSSKTRSSLTNCAYSDRGRSQSNRDLKNISEEIRNSEFNASLKNSNHKSLLNISDAETKNSRVSVKPPISPNHRPHRDYHGNKDDRGRRKRNEVSSVESSTEGDSSQQSQRSVVYLHAATVGDIPGPGYLRNGRRAASREELVSNSSSNIRPQVKTLSRSFSVLAPWKPRYVKESYDIDYTQYPKNTKNGKYEQKVTRNSNNRKDSSSTLKKKANETRRSNQSMSTLNRSSRSKENLSTYSIKKSQDDLTKGSSSTLYKKKERQSKENVRYSKDKDEKRISAKSMSVESLSNDRRHRHDNRDISRSVSMPRDPEKSAGWFKINKKSKKFLSTQRL</sequence>
<feature type="compositionally biased region" description="Basic and acidic residues" evidence="1">
    <location>
        <begin position="1049"/>
        <end position="1058"/>
    </location>
</feature>
<gene>
    <name evidence="2" type="ORF">RN001_002242</name>
</gene>
<feature type="compositionally biased region" description="Basic and acidic residues" evidence="1">
    <location>
        <begin position="1066"/>
        <end position="1088"/>
    </location>
</feature>
<feature type="compositionally biased region" description="Basic and acidic residues" evidence="1">
    <location>
        <begin position="991"/>
        <end position="1002"/>
    </location>
</feature>
<feature type="region of interest" description="Disordered" evidence="1">
    <location>
        <begin position="881"/>
        <end position="903"/>
    </location>
</feature>
<feature type="compositionally biased region" description="Basic and acidic residues" evidence="1">
    <location>
        <begin position="1011"/>
        <end position="1025"/>
    </location>
</feature>
<keyword evidence="3" id="KW-1185">Reference proteome</keyword>
<feature type="compositionally biased region" description="Basic and acidic residues" evidence="1">
    <location>
        <begin position="1191"/>
        <end position="1200"/>
    </location>
</feature>
<feature type="compositionally biased region" description="Basic and acidic residues" evidence="1">
    <location>
        <begin position="794"/>
        <end position="808"/>
    </location>
</feature>
<comment type="caution">
    <text evidence="2">The sequence shown here is derived from an EMBL/GenBank/DDBJ whole genome shotgun (WGS) entry which is preliminary data.</text>
</comment>
<feature type="compositionally biased region" description="Basic and acidic residues" evidence="1">
    <location>
        <begin position="925"/>
        <end position="950"/>
    </location>
</feature>
<accession>A0AAN7PM60</accession>
<feature type="region of interest" description="Disordered" evidence="1">
    <location>
        <begin position="1166"/>
        <end position="1261"/>
    </location>
</feature>
<feature type="region of interest" description="Disordered" evidence="1">
    <location>
        <begin position="1295"/>
        <end position="1432"/>
    </location>
</feature>
<feature type="compositionally biased region" description="Basic and acidic residues" evidence="1">
    <location>
        <begin position="818"/>
        <end position="840"/>
    </location>
</feature>
<feature type="compositionally biased region" description="Basic and acidic residues" evidence="1">
    <location>
        <begin position="962"/>
        <end position="977"/>
    </location>
</feature>
<protein>
    <submittedName>
        <fullName evidence="2">Uncharacterized protein</fullName>
    </submittedName>
</protein>